<dbReference type="KEGG" id="lbk:LVISKB_2137"/>
<evidence type="ECO:0000259" key="1">
    <source>
        <dbReference type="Pfam" id="PF24032"/>
    </source>
</evidence>
<dbReference type="EMBL" id="AP012167">
    <property type="protein sequence ID" value="BAN07772.1"/>
    <property type="molecule type" value="Genomic_DNA"/>
</dbReference>
<protein>
    <submittedName>
        <fullName evidence="2">Uncharacterized protein yqbQ</fullName>
    </submittedName>
</protein>
<dbReference type="Pfam" id="PF24032">
    <property type="entry name" value="YQBQ"/>
    <property type="match status" value="2"/>
</dbReference>
<proteinExistence type="predicted"/>
<dbReference type="Proteomes" id="UP000012042">
    <property type="component" value="Chromosome"/>
</dbReference>
<reference evidence="2 3" key="1">
    <citation type="journal article" date="2013" name="PLoS ONE">
        <title>Genomic Analysis by Deep Sequencing of the Probiotic Lactobacillus brevis KB290 Harboring Nine Plasmids Reveals Genomic Stability.</title>
        <authorList>
            <person name="Fukao M."/>
            <person name="Oshima K."/>
            <person name="Morita H."/>
            <person name="Toh H."/>
            <person name="Suda W."/>
            <person name="Kim S.W."/>
            <person name="Suzuki S."/>
            <person name="Yakabe T."/>
            <person name="Hattori M."/>
            <person name="Yajima N."/>
        </authorList>
    </citation>
    <scope>NUCLEOTIDE SEQUENCE [LARGE SCALE GENOMIC DNA]</scope>
    <source>
        <strain evidence="2 3">KB290</strain>
    </source>
</reference>
<gene>
    <name evidence="2" type="ORF">LVISKB_2137</name>
</gene>
<feature type="domain" description="YqbQ/XkdQ" evidence="1">
    <location>
        <begin position="225"/>
        <end position="347"/>
    </location>
</feature>
<organism evidence="2 3">
    <name type="scientific">Levilactobacillus brevis KB290</name>
    <dbReference type="NCBI Taxonomy" id="1001583"/>
    <lineage>
        <taxon>Bacteria</taxon>
        <taxon>Bacillati</taxon>
        <taxon>Bacillota</taxon>
        <taxon>Bacilli</taxon>
        <taxon>Lactobacillales</taxon>
        <taxon>Lactobacillaceae</taxon>
        <taxon>Levilactobacillus</taxon>
    </lineage>
</organism>
<dbReference type="AlphaFoldDB" id="M5AHF0"/>
<dbReference type="HOGENOM" id="CLU_060297_1_0_9"/>
<feature type="domain" description="YqbQ/XkdQ" evidence="1">
    <location>
        <begin position="28"/>
        <end position="223"/>
    </location>
</feature>
<dbReference type="PATRIC" id="fig|1001583.3.peg.2119"/>
<evidence type="ECO:0000313" key="3">
    <source>
        <dbReference type="Proteomes" id="UP000012042"/>
    </source>
</evidence>
<sequence length="350" mass="39813">MMTVTMFTIKTPGTKTTWDVRDILESEIKWTTDIDFAAGELTFKLVEVDEGFTPKNGDEVRFCWDHKKVFRGKIFKFDYDQSEVFSITAYDNLRYFKNQDSLIWPVSTISQRFTKAAKLAGVPHKVVDKSTHKLVAEVCDSKSYFDMLKDSFKATRRATGHRYFLYCNYGTVELRRAPSKRMKYYMGDGSYLTGFSYSRSIEDVANVVRVVRTDKKKKQQTSSTSKVKLTSAQEKAAEVKNTKLTTITKKGNSVERWGKLQVVEKAKDKANVAQMKAKAASILKSKGKQAHTLKLDVLATLNMIPGNEYPVKIKSLKDIGVGTKYLLITKATHTFSGTTDQAELEMKVRW</sequence>
<evidence type="ECO:0000313" key="2">
    <source>
        <dbReference type="EMBL" id="BAN07772.1"/>
    </source>
</evidence>
<dbReference type="InterPro" id="IPR056937">
    <property type="entry name" value="YqbQ/XkdQ"/>
</dbReference>
<accession>M5AHF0</accession>
<name>M5AHF0_LEVBR</name>